<dbReference type="Pfam" id="PF10544">
    <property type="entry name" value="T5orf172"/>
    <property type="match status" value="1"/>
</dbReference>
<feature type="compositionally biased region" description="Polar residues" evidence="1">
    <location>
        <begin position="15"/>
        <end position="24"/>
    </location>
</feature>
<keyword evidence="5" id="KW-1185">Reference proteome</keyword>
<protein>
    <recommendedName>
        <fullName evidence="3">Bacteriophage T5 Orf172 DNA-binding domain-containing protein</fullName>
    </recommendedName>
</protein>
<gene>
    <name evidence="4" type="ORF">EK21DRAFT_54630</name>
</gene>
<dbReference type="Proteomes" id="UP000799777">
    <property type="component" value="Unassembled WGS sequence"/>
</dbReference>
<evidence type="ECO:0000256" key="1">
    <source>
        <dbReference type="SAM" id="MobiDB-lite"/>
    </source>
</evidence>
<keyword evidence="2" id="KW-0812">Transmembrane</keyword>
<comment type="caution">
    <text evidence="4">The sequence shown here is derived from an EMBL/GenBank/DDBJ whole genome shotgun (WGS) entry which is preliminary data.</text>
</comment>
<sequence length="406" mass="46527">SKSDPMPCPGRFPSLSPSRETTPVRSVDASPETQSGLPSTPKRPVVTDVTAPDSIRQRPQFAGSQSEPAIPVNRDRLAPPTLDSPIPIRPEKSRRRVSDQFSSRSRHHRDGSAKKPNAVLHQDESATPPHPSIRIPATASDCPRLIDIKLRKRLREPPTRLDTSGVIYVSKDKQTPDQLVKIGLCKREDYSERFAEHERNCGKKLKELYVSANIEYCGRLEKLIHLDLSHRERNVFCPAHVGKPDGQWHDEHFQVSDEEAKMTVKKWEFFMRHEQPYFWSVGLSPIWRYCLRTREIDYVNGPGPCYTHADRREMWKDVLAPPTNLEYLYFVFDTTQYLGHISRTWLFRTWPYCVAYFWQVVAVVYGFVVMLVLQNRLAATAFAVVLVCACSSADLHLPKKVRPKAV</sequence>
<dbReference type="InterPro" id="IPR018306">
    <property type="entry name" value="Phage_T5_Orf172_DNA-bd"/>
</dbReference>
<evidence type="ECO:0000259" key="3">
    <source>
        <dbReference type="Pfam" id="PF10544"/>
    </source>
</evidence>
<name>A0A9P4LTY1_9PLEO</name>
<keyword evidence="2" id="KW-1133">Transmembrane helix</keyword>
<proteinExistence type="predicted"/>
<accession>A0A9P4LTY1</accession>
<dbReference type="AlphaFoldDB" id="A0A9P4LTY1"/>
<feature type="region of interest" description="Disordered" evidence="1">
    <location>
        <begin position="1"/>
        <end position="137"/>
    </location>
</feature>
<dbReference type="PANTHER" id="PTHR28094">
    <property type="entry name" value="MEIOTICALLY UP-REGULATED GENE 113 PROTEIN"/>
    <property type="match status" value="1"/>
</dbReference>
<feature type="domain" description="Bacteriophage T5 Orf172 DNA-binding" evidence="3">
    <location>
        <begin position="165"/>
        <end position="268"/>
    </location>
</feature>
<feature type="non-terminal residue" evidence="4">
    <location>
        <position position="1"/>
    </location>
</feature>
<dbReference type="OrthoDB" id="3511049at2759"/>
<keyword evidence="2" id="KW-0472">Membrane</keyword>
<evidence type="ECO:0000313" key="4">
    <source>
        <dbReference type="EMBL" id="KAF2035159.1"/>
    </source>
</evidence>
<evidence type="ECO:0000313" key="5">
    <source>
        <dbReference type="Proteomes" id="UP000799777"/>
    </source>
</evidence>
<dbReference type="EMBL" id="ML978158">
    <property type="protein sequence ID" value="KAF2035159.1"/>
    <property type="molecule type" value="Genomic_DNA"/>
</dbReference>
<dbReference type="PANTHER" id="PTHR28094:SF2">
    <property type="entry name" value="BACTERIOPHAGE T5 ORF172 DNA-BINDING DOMAIN-CONTAINING PROTEIN"/>
    <property type="match status" value="1"/>
</dbReference>
<reference evidence="4" key="1">
    <citation type="journal article" date="2020" name="Stud. Mycol.">
        <title>101 Dothideomycetes genomes: a test case for predicting lifestyles and emergence of pathogens.</title>
        <authorList>
            <person name="Haridas S."/>
            <person name="Albert R."/>
            <person name="Binder M."/>
            <person name="Bloem J."/>
            <person name="Labutti K."/>
            <person name="Salamov A."/>
            <person name="Andreopoulos B."/>
            <person name="Baker S."/>
            <person name="Barry K."/>
            <person name="Bills G."/>
            <person name="Bluhm B."/>
            <person name="Cannon C."/>
            <person name="Castanera R."/>
            <person name="Culley D."/>
            <person name="Daum C."/>
            <person name="Ezra D."/>
            <person name="Gonzalez J."/>
            <person name="Henrissat B."/>
            <person name="Kuo A."/>
            <person name="Liang C."/>
            <person name="Lipzen A."/>
            <person name="Lutzoni F."/>
            <person name="Magnuson J."/>
            <person name="Mondo S."/>
            <person name="Nolan M."/>
            <person name="Ohm R."/>
            <person name="Pangilinan J."/>
            <person name="Park H.-J."/>
            <person name="Ramirez L."/>
            <person name="Alfaro M."/>
            <person name="Sun H."/>
            <person name="Tritt A."/>
            <person name="Yoshinaga Y."/>
            <person name="Zwiers L.-H."/>
            <person name="Turgeon B."/>
            <person name="Goodwin S."/>
            <person name="Spatafora J."/>
            <person name="Crous P."/>
            <person name="Grigoriev I."/>
        </authorList>
    </citation>
    <scope>NUCLEOTIDE SEQUENCE</scope>
    <source>
        <strain evidence="4">CBS 110217</strain>
    </source>
</reference>
<feature type="transmembrane region" description="Helical" evidence="2">
    <location>
        <begin position="353"/>
        <end position="373"/>
    </location>
</feature>
<dbReference type="InterPro" id="IPR053006">
    <property type="entry name" value="Meiosis_regulatory"/>
</dbReference>
<evidence type="ECO:0000256" key="2">
    <source>
        <dbReference type="SAM" id="Phobius"/>
    </source>
</evidence>
<organism evidence="4 5">
    <name type="scientific">Setomelanomma holmii</name>
    <dbReference type="NCBI Taxonomy" id="210430"/>
    <lineage>
        <taxon>Eukaryota</taxon>
        <taxon>Fungi</taxon>
        <taxon>Dikarya</taxon>
        <taxon>Ascomycota</taxon>
        <taxon>Pezizomycotina</taxon>
        <taxon>Dothideomycetes</taxon>
        <taxon>Pleosporomycetidae</taxon>
        <taxon>Pleosporales</taxon>
        <taxon>Pleosporineae</taxon>
        <taxon>Phaeosphaeriaceae</taxon>
        <taxon>Setomelanomma</taxon>
    </lineage>
</organism>
<feature type="compositionally biased region" description="Pro residues" evidence="1">
    <location>
        <begin position="1"/>
        <end position="10"/>
    </location>
</feature>